<evidence type="ECO:0000313" key="2">
    <source>
        <dbReference type="EMBL" id="TDL28948.1"/>
    </source>
</evidence>
<organism evidence="2 3">
    <name type="scientific">Rickenella mellea</name>
    <dbReference type="NCBI Taxonomy" id="50990"/>
    <lineage>
        <taxon>Eukaryota</taxon>
        <taxon>Fungi</taxon>
        <taxon>Dikarya</taxon>
        <taxon>Basidiomycota</taxon>
        <taxon>Agaricomycotina</taxon>
        <taxon>Agaricomycetes</taxon>
        <taxon>Hymenochaetales</taxon>
        <taxon>Rickenellaceae</taxon>
        <taxon>Rickenella</taxon>
    </lineage>
</organism>
<reference evidence="2 3" key="1">
    <citation type="submission" date="2018-06" db="EMBL/GenBank/DDBJ databases">
        <title>A transcriptomic atlas of mushroom development highlights an independent origin of complex multicellularity.</title>
        <authorList>
            <consortium name="DOE Joint Genome Institute"/>
            <person name="Krizsan K."/>
            <person name="Almasi E."/>
            <person name="Merenyi Z."/>
            <person name="Sahu N."/>
            <person name="Viragh M."/>
            <person name="Koszo T."/>
            <person name="Mondo S."/>
            <person name="Kiss B."/>
            <person name="Balint B."/>
            <person name="Kues U."/>
            <person name="Barry K."/>
            <person name="Hegedus J.C."/>
            <person name="Henrissat B."/>
            <person name="Johnson J."/>
            <person name="Lipzen A."/>
            <person name="Ohm R."/>
            <person name="Nagy I."/>
            <person name="Pangilinan J."/>
            <person name="Yan J."/>
            <person name="Xiong Y."/>
            <person name="Grigoriev I.V."/>
            <person name="Hibbett D.S."/>
            <person name="Nagy L.G."/>
        </authorList>
    </citation>
    <scope>NUCLEOTIDE SEQUENCE [LARGE SCALE GENOMIC DNA]</scope>
    <source>
        <strain evidence="2 3">SZMC22713</strain>
    </source>
</reference>
<feature type="compositionally biased region" description="Low complexity" evidence="1">
    <location>
        <begin position="179"/>
        <end position="189"/>
    </location>
</feature>
<feature type="compositionally biased region" description="Basic and acidic residues" evidence="1">
    <location>
        <begin position="300"/>
        <end position="313"/>
    </location>
</feature>
<feature type="region of interest" description="Disordered" evidence="1">
    <location>
        <begin position="288"/>
        <end position="313"/>
    </location>
</feature>
<evidence type="ECO:0000313" key="3">
    <source>
        <dbReference type="Proteomes" id="UP000294933"/>
    </source>
</evidence>
<feature type="region of interest" description="Disordered" evidence="1">
    <location>
        <begin position="1"/>
        <end position="20"/>
    </location>
</feature>
<dbReference type="Proteomes" id="UP000294933">
    <property type="component" value="Unassembled WGS sequence"/>
</dbReference>
<name>A0A4Y7QNS6_9AGAM</name>
<sequence length="356" mass="39968">MHSDEDETWPDSPATPARWAADTGKEDYLNAFEHKLGMTDNPKDVQDISESAVEDCDEIYTIHGAYNITNDDDAGFHLLYSPNHPPIDHKAIIGHENTLQFQIDTNRNSLDVLSPLGSAPPSRRSSMPAIDTPDISIATQITPDHRGRHNTEDDNENPCTPRVRFRSRVRIGSGLPHVSPSSSRSSSFSAPLRPGDDSQESLSHLAVAAYHSNSMMRNARARAQAVPLPIGALLDADVASAWLQRNVTRAKARAKARRASTGSIDERTPLTASGRRRAYMNSSFTDVDHDDHVIDEDSDREEHHDDSDDVQSARREAHEDTLYGKWPWRLTNRHWWWWKIEPIACYCCAESSEDEE</sequence>
<feature type="compositionally biased region" description="Basic and acidic residues" evidence="1">
    <location>
        <begin position="143"/>
        <end position="152"/>
    </location>
</feature>
<accession>A0A4Y7QNS6</accession>
<gene>
    <name evidence="2" type="ORF">BD410DRAFT_253852</name>
</gene>
<protein>
    <submittedName>
        <fullName evidence="2">Uncharacterized protein</fullName>
    </submittedName>
</protein>
<dbReference type="OrthoDB" id="3270420at2759"/>
<dbReference type="AlphaFoldDB" id="A0A4Y7QNS6"/>
<evidence type="ECO:0000256" key="1">
    <source>
        <dbReference type="SAM" id="MobiDB-lite"/>
    </source>
</evidence>
<feature type="region of interest" description="Disordered" evidence="1">
    <location>
        <begin position="143"/>
        <end position="199"/>
    </location>
</feature>
<dbReference type="VEuPathDB" id="FungiDB:BD410DRAFT_253852"/>
<dbReference type="EMBL" id="ML170157">
    <property type="protein sequence ID" value="TDL28948.1"/>
    <property type="molecule type" value="Genomic_DNA"/>
</dbReference>
<keyword evidence="3" id="KW-1185">Reference proteome</keyword>
<proteinExistence type="predicted"/>